<dbReference type="EMBL" id="GBRH01166401">
    <property type="protein sequence ID" value="JAE31495.1"/>
    <property type="molecule type" value="Transcribed_RNA"/>
</dbReference>
<reference evidence="1" key="2">
    <citation type="journal article" date="2015" name="Data Brief">
        <title>Shoot transcriptome of the giant reed, Arundo donax.</title>
        <authorList>
            <person name="Barrero R.A."/>
            <person name="Guerrero F.D."/>
            <person name="Moolhuijzen P."/>
            <person name="Goolsby J.A."/>
            <person name="Tidwell J."/>
            <person name="Bellgard S.E."/>
            <person name="Bellgard M.I."/>
        </authorList>
    </citation>
    <scope>NUCLEOTIDE SEQUENCE</scope>
    <source>
        <tissue evidence="1">Shoot tissue taken approximately 20 cm above the soil surface</tissue>
    </source>
</reference>
<accession>A0A0A9H2N0</accession>
<protein>
    <submittedName>
        <fullName evidence="1">Uncharacterized protein</fullName>
    </submittedName>
</protein>
<name>A0A0A9H2N0_ARUDO</name>
<organism evidence="1">
    <name type="scientific">Arundo donax</name>
    <name type="common">Giant reed</name>
    <name type="synonym">Donax arundinaceus</name>
    <dbReference type="NCBI Taxonomy" id="35708"/>
    <lineage>
        <taxon>Eukaryota</taxon>
        <taxon>Viridiplantae</taxon>
        <taxon>Streptophyta</taxon>
        <taxon>Embryophyta</taxon>
        <taxon>Tracheophyta</taxon>
        <taxon>Spermatophyta</taxon>
        <taxon>Magnoliopsida</taxon>
        <taxon>Liliopsida</taxon>
        <taxon>Poales</taxon>
        <taxon>Poaceae</taxon>
        <taxon>PACMAD clade</taxon>
        <taxon>Arundinoideae</taxon>
        <taxon>Arundineae</taxon>
        <taxon>Arundo</taxon>
    </lineage>
</organism>
<evidence type="ECO:0000313" key="1">
    <source>
        <dbReference type="EMBL" id="JAE31495.1"/>
    </source>
</evidence>
<sequence>MLSLDKSSVAPISLYGVTSQGSSGQQAGPKK</sequence>
<proteinExistence type="predicted"/>
<reference evidence="1" key="1">
    <citation type="submission" date="2014-09" db="EMBL/GenBank/DDBJ databases">
        <authorList>
            <person name="Magalhaes I.L.F."/>
            <person name="Oliveira U."/>
            <person name="Santos F.R."/>
            <person name="Vidigal T.H.D.A."/>
            <person name="Brescovit A.D."/>
            <person name="Santos A.J."/>
        </authorList>
    </citation>
    <scope>NUCLEOTIDE SEQUENCE</scope>
    <source>
        <tissue evidence="1">Shoot tissue taken approximately 20 cm above the soil surface</tissue>
    </source>
</reference>
<dbReference type="AlphaFoldDB" id="A0A0A9H2N0"/>